<feature type="transmembrane region" description="Helical" evidence="5">
    <location>
        <begin position="448"/>
        <end position="469"/>
    </location>
</feature>
<dbReference type="EMBL" id="JAMOIL010000001">
    <property type="protein sequence ID" value="MCM0618857.1"/>
    <property type="molecule type" value="Genomic_DNA"/>
</dbReference>
<sequence>MPHHLLTRRRLGRAAGVLAVVLVLALVVAYVAHRITSASDREASVPTDPPAMPASGHAWFGSGLEWGSDSAADYAERLGATPSLYAQRVDYPLSDDDVTYLGQFAEQASGQGAVAVLDVEPTVALRDLTEDDAQLLADELHELHRTRGTRWLLRFGPEMNGSWTLWGQQPGGYVQAFRSLATAVGDDRETARGTLPVVSIVWSPVYGAGYPYGAAYGDVAPSRDATATGLDTTGDGVVDAADDPYGPYWPGEQYVDWVGLTLYHFGVDQQRVDNDLDPATGGTQAGLGEGFEPNVRPSRKAFDERLDDRYGYAADAGTRQTFYQRYAVDRRLPMIVETGALWEPDAEGDSEYDIKSTWWDQVLGSLTDHPRIKAISWLEQRRTEAEVADAVVDWRATRRPALADDLRMALRRSGADIGPVTSVLDQAGANEAAATTRLPEPETTDDELGCIALCVLVLALLLLVASWVARVRPGWAYRLPTGVDGSEDEPGAPAGPLTRTAGIVRDARLDLLRGLLLVALVVVQVEVAGPFTAVTDTALLAVSGRELFVLVSGLALGLVTTPTIARLGEWAAAVTTWRRAARIYAAALGTTVGVYLLARIPFVRTDAVTTVTDDGGRVHDLYTGGADLLAYPPPGDEVRRLLLLQLGPWVVSMLGLFVVLGLVTPVLVWLLHRRLWWALLGLSWTAYVLGVLSGATLLGSQFADAYPLLVWQLPFVHGLVLAHHREDVARGLVGVPIRVVAAALALVYGAGLGWLWLQERHGVAGPFPDGTYAWVADHLYDPVLLQPGRLVDLALVGVAALLVLTACWTPVARVLGPVLLPLGRAALTVVVAQAFQAIAVDNVPGLDRDSWWQGLLVHVVVLALVWVLARRRAPAGATAR</sequence>
<feature type="transmembrane region" description="Helical" evidence="5">
    <location>
        <begin position="705"/>
        <end position="723"/>
    </location>
</feature>
<dbReference type="SUPFAM" id="SSF51445">
    <property type="entry name" value="(Trans)glycosidases"/>
    <property type="match status" value="1"/>
</dbReference>
<evidence type="ECO:0000313" key="8">
    <source>
        <dbReference type="Proteomes" id="UP001139485"/>
    </source>
</evidence>
<evidence type="ECO:0000256" key="4">
    <source>
        <dbReference type="PROSITE-ProRule" id="PRU01100"/>
    </source>
</evidence>
<keyword evidence="5" id="KW-0812">Transmembrane</keyword>
<gene>
    <name evidence="7" type="ORF">M8330_00945</name>
</gene>
<dbReference type="PANTHER" id="PTHR40079">
    <property type="entry name" value="MANNAN ENDO-1,4-BETA-MANNOSIDASE E-RELATED"/>
    <property type="match status" value="1"/>
</dbReference>
<feature type="transmembrane region" description="Helical" evidence="5">
    <location>
        <begin position="649"/>
        <end position="670"/>
    </location>
</feature>
<evidence type="ECO:0000313" key="7">
    <source>
        <dbReference type="EMBL" id="MCM0618857.1"/>
    </source>
</evidence>
<protein>
    <submittedName>
        <fullName evidence="7">OpgC domain-containing protein</fullName>
    </submittedName>
</protein>
<dbReference type="InterPro" id="IPR014550">
    <property type="entry name" value="UCP028704_OpgC"/>
</dbReference>
<feature type="transmembrane region" description="Helical" evidence="5">
    <location>
        <begin position="677"/>
        <end position="699"/>
    </location>
</feature>
<name>A0A9X2D4V4_9ACTN</name>
<evidence type="ECO:0000256" key="3">
    <source>
        <dbReference type="ARBA" id="ARBA00023295"/>
    </source>
</evidence>
<feature type="transmembrane region" description="Helical" evidence="5">
    <location>
        <begin position="735"/>
        <end position="757"/>
    </location>
</feature>
<feature type="active site" description="Nucleophile" evidence="4">
    <location>
        <position position="337"/>
    </location>
</feature>
<accession>A0A9X2D4V4</accession>
<evidence type="ECO:0000256" key="5">
    <source>
        <dbReference type="SAM" id="Phobius"/>
    </source>
</evidence>
<feature type="transmembrane region" description="Helical" evidence="5">
    <location>
        <begin position="790"/>
        <end position="811"/>
    </location>
</feature>
<dbReference type="RefSeq" id="WP_250825814.1">
    <property type="nucleotide sequence ID" value="NZ_JAMOIL010000001.1"/>
</dbReference>
<evidence type="ECO:0000256" key="2">
    <source>
        <dbReference type="ARBA" id="ARBA00022801"/>
    </source>
</evidence>
<feature type="active site" description="Proton donor" evidence="4">
    <location>
        <position position="158"/>
    </location>
</feature>
<dbReference type="Pfam" id="PF10129">
    <property type="entry name" value="OpgC_C"/>
    <property type="match status" value="1"/>
</dbReference>
<evidence type="ECO:0000259" key="6">
    <source>
        <dbReference type="PROSITE" id="PS51764"/>
    </source>
</evidence>
<feature type="domain" description="GH26" evidence="6">
    <location>
        <begin position="12"/>
        <end position="405"/>
    </location>
</feature>
<keyword evidence="3 4" id="KW-0326">Glycosidase</keyword>
<dbReference type="InterPro" id="IPR022790">
    <property type="entry name" value="GH26_dom"/>
</dbReference>
<dbReference type="PANTHER" id="PTHR40079:SF4">
    <property type="entry name" value="GH26 DOMAIN-CONTAINING PROTEIN-RELATED"/>
    <property type="match status" value="1"/>
</dbReference>
<dbReference type="GO" id="GO:0006080">
    <property type="term" value="P:substituted mannan metabolic process"/>
    <property type="evidence" value="ECO:0007669"/>
    <property type="project" value="InterPro"/>
</dbReference>
<dbReference type="AlphaFoldDB" id="A0A9X2D4V4"/>
<dbReference type="Proteomes" id="UP001139485">
    <property type="component" value="Unassembled WGS sequence"/>
</dbReference>
<dbReference type="GO" id="GO:0016985">
    <property type="term" value="F:mannan endo-1,4-beta-mannosidase activity"/>
    <property type="evidence" value="ECO:0007669"/>
    <property type="project" value="InterPro"/>
</dbReference>
<dbReference type="InterPro" id="IPR017853">
    <property type="entry name" value="GH"/>
</dbReference>
<feature type="transmembrane region" description="Helical" evidence="5">
    <location>
        <begin position="547"/>
        <end position="568"/>
    </location>
</feature>
<feature type="transmembrane region" description="Helical" evidence="5">
    <location>
        <begin position="580"/>
        <end position="598"/>
    </location>
</feature>
<keyword evidence="5" id="KW-1133">Transmembrane helix</keyword>
<feature type="transmembrane region" description="Helical" evidence="5">
    <location>
        <begin position="515"/>
        <end position="535"/>
    </location>
</feature>
<dbReference type="InterPro" id="IPR000805">
    <property type="entry name" value="Glyco_hydro_26"/>
</dbReference>
<evidence type="ECO:0000256" key="1">
    <source>
        <dbReference type="ARBA" id="ARBA00007754"/>
    </source>
</evidence>
<keyword evidence="8" id="KW-1185">Reference proteome</keyword>
<reference evidence="7" key="1">
    <citation type="submission" date="2022-05" db="EMBL/GenBank/DDBJ databases">
        <authorList>
            <person name="Tuo L."/>
        </authorList>
    </citation>
    <scope>NUCLEOTIDE SEQUENCE</scope>
    <source>
        <strain evidence="7">BSK12Z-4</strain>
    </source>
</reference>
<proteinExistence type="inferred from homology"/>
<feature type="transmembrane region" description="Helical" evidence="5">
    <location>
        <begin position="851"/>
        <end position="869"/>
    </location>
</feature>
<keyword evidence="5" id="KW-0472">Membrane</keyword>
<keyword evidence="2 4" id="KW-0378">Hydrolase</keyword>
<dbReference type="Gene3D" id="3.20.20.80">
    <property type="entry name" value="Glycosidases"/>
    <property type="match status" value="1"/>
</dbReference>
<organism evidence="7 8">
    <name type="scientific">Nocardioides bruguierae</name>
    <dbReference type="NCBI Taxonomy" id="2945102"/>
    <lineage>
        <taxon>Bacteria</taxon>
        <taxon>Bacillati</taxon>
        <taxon>Actinomycetota</taxon>
        <taxon>Actinomycetes</taxon>
        <taxon>Propionibacteriales</taxon>
        <taxon>Nocardioidaceae</taxon>
        <taxon>Nocardioides</taxon>
    </lineage>
</organism>
<feature type="transmembrane region" description="Helical" evidence="5">
    <location>
        <begin position="818"/>
        <end position="839"/>
    </location>
</feature>
<dbReference type="PROSITE" id="PS51764">
    <property type="entry name" value="GH26"/>
    <property type="match status" value="1"/>
</dbReference>
<comment type="caution">
    <text evidence="7">The sequence shown here is derived from an EMBL/GenBank/DDBJ whole genome shotgun (WGS) entry which is preliminary data.</text>
</comment>
<comment type="similarity">
    <text evidence="1 4">Belongs to the glycosyl hydrolase 26 family.</text>
</comment>